<proteinExistence type="predicted"/>
<feature type="region of interest" description="Disordered" evidence="1">
    <location>
        <begin position="203"/>
        <end position="482"/>
    </location>
</feature>
<dbReference type="Proteomes" id="UP000320239">
    <property type="component" value="Unassembled WGS sequence"/>
</dbReference>
<feature type="compositionally biased region" description="Low complexity" evidence="1">
    <location>
        <begin position="282"/>
        <end position="308"/>
    </location>
</feature>
<dbReference type="AlphaFoldDB" id="A0A561WLJ5"/>
<protein>
    <submittedName>
        <fullName evidence="2">Uncharacterized protein</fullName>
    </submittedName>
</protein>
<comment type="caution">
    <text evidence="2">The sequence shown here is derived from an EMBL/GenBank/DDBJ whole genome shotgun (WGS) entry which is preliminary data.</text>
</comment>
<name>A0A561WLJ5_ACTTI</name>
<feature type="region of interest" description="Disordered" evidence="1">
    <location>
        <begin position="1"/>
        <end position="122"/>
    </location>
</feature>
<feature type="compositionally biased region" description="Pro residues" evidence="1">
    <location>
        <begin position="403"/>
        <end position="415"/>
    </location>
</feature>
<feature type="compositionally biased region" description="Low complexity" evidence="1">
    <location>
        <begin position="416"/>
        <end position="439"/>
    </location>
</feature>
<reference evidence="2 3" key="1">
    <citation type="submission" date="2019-06" db="EMBL/GenBank/DDBJ databases">
        <title>Sequencing the genomes of 1000 actinobacteria strains.</title>
        <authorList>
            <person name="Klenk H.-P."/>
        </authorList>
    </citation>
    <scope>NUCLEOTIDE SEQUENCE [LARGE SCALE GENOMIC DNA]</scope>
    <source>
        <strain evidence="2 3">DSM 43866</strain>
    </source>
</reference>
<evidence type="ECO:0000313" key="3">
    <source>
        <dbReference type="Proteomes" id="UP000320239"/>
    </source>
</evidence>
<feature type="compositionally biased region" description="Low complexity" evidence="1">
    <location>
        <begin position="316"/>
        <end position="326"/>
    </location>
</feature>
<feature type="compositionally biased region" description="Gly residues" evidence="1">
    <location>
        <begin position="207"/>
        <end position="219"/>
    </location>
</feature>
<accession>A0A561WLJ5</accession>
<dbReference type="EMBL" id="VIWY01000002">
    <property type="protein sequence ID" value="TWG24736.1"/>
    <property type="molecule type" value="Genomic_DNA"/>
</dbReference>
<keyword evidence="3" id="KW-1185">Reference proteome</keyword>
<gene>
    <name evidence="2" type="ORF">FHX34_1021296</name>
</gene>
<evidence type="ECO:0000313" key="2">
    <source>
        <dbReference type="EMBL" id="TWG24736.1"/>
    </source>
</evidence>
<evidence type="ECO:0000256" key="1">
    <source>
        <dbReference type="SAM" id="MobiDB-lite"/>
    </source>
</evidence>
<organism evidence="2 3">
    <name type="scientific">Actinoplanes teichomyceticus</name>
    <dbReference type="NCBI Taxonomy" id="1867"/>
    <lineage>
        <taxon>Bacteria</taxon>
        <taxon>Bacillati</taxon>
        <taxon>Actinomycetota</taxon>
        <taxon>Actinomycetes</taxon>
        <taxon>Micromonosporales</taxon>
        <taxon>Micromonosporaceae</taxon>
        <taxon>Actinoplanes</taxon>
    </lineage>
</organism>
<sequence length="482" mass="45454">MDRGPAGSTSSARGRTEVAPSPCIRGPPASGDPLPVRSTPVEDVLAPACGSGPPVRDGPGRTVAERGVARYAVPVRAATASPPGDDVRPPPAAGARPAGRGSAGNGDRVTSPGTTDRITGCHSDRCAGVSRRCGPAAGAGEASDPRVARCEAGASGGAGGTARCAGKAGVTTGCTGEAGVTARCTGEAGVTARCTGEAGVTARCTGEAGGTAGRTGGVGMTARWTNAGSGRAPSPGPLSSEEARAAGGARDIDGGGTDSGAPRPARRTRPESGETRGGTTGGRALSPGAGSAARRSAGAAWTAAAPCPLAAPPGAAPAAASGSRSGEPADRDPACPSAAVASAEPGNGLRCTGRAETTGGVTGPPDVAGVPGGPGSPEPAAPAGVTGPPEVVASPGVAEPPGDAGPPRRPGPPDVAEPAGRVPGVPGPPDRTTGDTGRPPLEDAGSGDSVVGDTGPTDRATGDAASLGGAAAREPEPGSAAC</sequence>